<keyword evidence="15" id="KW-1185">Reference proteome</keyword>
<feature type="coiled-coil region" evidence="12">
    <location>
        <begin position="307"/>
        <end position="345"/>
    </location>
</feature>
<keyword evidence="7 12" id="KW-0175">Coiled coil</keyword>
<evidence type="ECO:0000256" key="10">
    <source>
        <dbReference type="ARBA" id="ARBA00025571"/>
    </source>
</evidence>
<comment type="subunit">
    <text evidence="11">Component of the mitochondrial contact site and cristae organizing system (MICOS) complex.</text>
</comment>
<feature type="region of interest" description="Disordered" evidence="13">
    <location>
        <begin position="145"/>
        <end position="263"/>
    </location>
</feature>
<organism evidence="14 15">
    <name type="scientific">Hydnum rufescens UP504</name>
    <dbReference type="NCBI Taxonomy" id="1448309"/>
    <lineage>
        <taxon>Eukaryota</taxon>
        <taxon>Fungi</taxon>
        <taxon>Dikarya</taxon>
        <taxon>Basidiomycota</taxon>
        <taxon>Agaricomycotina</taxon>
        <taxon>Agaricomycetes</taxon>
        <taxon>Cantharellales</taxon>
        <taxon>Hydnaceae</taxon>
        <taxon>Hydnum</taxon>
    </lineage>
</organism>
<feature type="compositionally biased region" description="Pro residues" evidence="13">
    <location>
        <begin position="254"/>
        <end position="263"/>
    </location>
</feature>
<evidence type="ECO:0000256" key="4">
    <source>
        <dbReference type="ARBA" id="ARBA00022692"/>
    </source>
</evidence>
<comment type="function">
    <text evidence="10">Component of the MICOS complex, a large protein complex of the mitochondrial inner membrane that plays crucial roles in the maintenance of crista junctions, inner membrane architecture, and formation of contact sites to the outer membrane. Plays a role in keeping cristae membranes connected to the inner boundary membrane. Also promotes protein import via the mitochondrial intermembrane space assembly (MIA) pathway.</text>
</comment>
<dbReference type="GO" id="GO:0061617">
    <property type="term" value="C:MICOS complex"/>
    <property type="evidence" value="ECO:0007669"/>
    <property type="project" value="TreeGrafter"/>
</dbReference>
<evidence type="ECO:0000256" key="5">
    <source>
        <dbReference type="ARBA" id="ARBA00022792"/>
    </source>
</evidence>
<evidence type="ECO:0000256" key="8">
    <source>
        <dbReference type="ARBA" id="ARBA00023128"/>
    </source>
</evidence>
<evidence type="ECO:0000256" key="3">
    <source>
        <dbReference type="ARBA" id="ARBA00018116"/>
    </source>
</evidence>
<sequence length="624" mass="68333">MLPASRRAIARPVFRHGRSPGARMIIRRRFATEEAIETVKAGETPPSTAAASPRPTKKKQRGFVSRIALYSSLFGVVFYGGSTAIALSSERYHDFFVESVPLGEAIMDYAETQGWDDTTLFGLPRLAIDGTKGAYRFVEGAVSRTLGSQGYPTPSPASKESSTETGRPIVKRDTKPAPSPVWTSANRGAAGDSTPVPKRKTCSPVPSEPRSSTSEVKVYTTELPLGFEPPPGFSRPSKPKPVEVPLSASKPVTPRSPRPPPAPPLPLVAPAVAELSASEPVIAHIASSIDNLAGYLRDSPAGATAAAKDILDAAQADLEEKKKLEEQLDAQAQEYSKKLLQLEVDSQDKIDSQEEGYKAMIEEERQRILQTYKARLVAELETQSQIINERLKEEVIAQGIEMQRRWIREIKVRVEQERGGRLAKLDDLATGLKRLERVALDNTSYLDENLRLHTLCAVDSPIRKPFREELRVLRHVAAARDEPIIIAALDSIERTDVPDIGVEPLTDLVSWFTTSVAPRVESVALLPDQNAGLLAHLASSVLSTLRFKRHGLVEGTDVSSVLARAEHFLLEKDLDSAARELNQLRGVPKVLLVDWLSAARKRLEVEQALAIIHSQATLSSLLVV</sequence>
<dbReference type="PANTHER" id="PTHR15415:SF7">
    <property type="entry name" value="MICOS COMPLEX SUBUNIT MIC60"/>
    <property type="match status" value="1"/>
</dbReference>
<feature type="compositionally biased region" description="Low complexity" evidence="13">
    <location>
        <begin position="44"/>
        <end position="54"/>
    </location>
</feature>
<keyword evidence="5 11" id="KW-0999">Mitochondrion inner membrane</keyword>
<name>A0A9P6DTS1_9AGAM</name>
<comment type="caution">
    <text evidence="14">The sequence shown here is derived from an EMBL/GenBank/DDBJ whole genome shotgun (WGS) entry which is preliminary data.</text>
</comment>
<feature type="region of interest" description="Disordered" evidence="13">
    <location>
        <begin position="38"/>
        <end position="57"/>
    </location>
</feature>
<keyword evidence="6 11" id="KW-1133">Transmembrane helix</keyword>
<evidence type="ECO:0000313" key="15">
    <source>
        <dbReference type="Proteomes" id="UP000886523"/>
    </source>
</evidence>
<dbReference type="AlphaFoldDB" id="A0A9P6DTS1"/>
<keyword evidence="4 11" id="KW-0812">Transmembrane</keyword>
<feature type="transmembrane region" description="Helical" evidence="11">
    <location>
        <begin position="67"/>
        <end position="87"/>
    </location>
</feature>
<gene>
    <name evidence="14" type="ORF">BS47DRAFT_1372260</name>
</gene>
<keyword evidence="8 11" id="KW-0496">Mitochondrion</keyword>
<evidence type="ECO:0000256" key="9">
    <source>
        <dbReference type="ARBA" id="ARBA00023136"/>
    </source>
</evidence>
<evidence type="ECO:0000256" key="12">
    <source>
        <dbReference type="SAM" id="Coils"/>
    </source>
</evidence>
<evidence type="ECO:0000256" key="6">
    <source>
        <dbReference type="ARBA" id="ARBA00022989"/>
    </source>
</evidence>
<reference evidence="14" key="1">
    <citation type="journal article" date="2020" name="Nat. Commun.">
        <title>Large-scale genome sequencing of mycorrhizal fungi provides insights into the early evolution of symbiotic traits.</title>
        <authorList>
            <person name="Miyauchi S."/>
            <person name="Kiss E."/>
            <person name="Kuo A."/>
            <person name="Drula E."/>
            <person name="Kohler A."/>
            <person name="Sanchez-Garcia M."/>
            <person name="Morin E."/>
            <person name="Andreopoulos B."/>
            <person name="Barry K.W."/>
            <person name="Bonito G."/>
            <person name="Buee M."/>
            <person name="Carver A."/>
            <person name="Chen C."/>
            <person name="Cichocki N."/>
            <person name="Clum A."/>
            <person name="Culley D."/>
            <person name="Crous P.W."/>
            <person name="Fauchery L."/>
            <person name="Girlanda M."/>
            <person name="Hayes R.D."/>
            <person name="Keri Z."/>
            <person name="LaButti K."/>
            <person name="Lipzen A."/>
            <person name="Lombard V."/>
            <person name="Magnuson J."/>
            <person name="Maillard F."/>
            <person name="Murat C."/>
            <person name="Nolan M."/>
            <person name="Ohm R.A."/>
            <person name="Pangilinan J."/>
            <person name="Pereira M.F."/>
            <person name="Perotto S."/>
            <person name="Peter M."/>
            <person name="Pfister S."/>
            <person name="Riley R."/>
            <person name="Sitrit Y."/>
            <person name="Stielow J.B."/>
            <person name="Szollosi G."/>
            <person name="Zifcakova L."/>
            <person name="Stursova M."/>
            <person name="Spatafora J.W."/>
            <person name="Tedersoo L."/>
            <person name="Vaario L.M."/>
            <person name="Yamada A."/>
            <person name="Yan M."/>
            <person name="Wang P."/>
            <person name="Xu J."/>
            <person name="Bruns T."/>
            <person name="Baldrian P."/>
            <person name="Vilgalys R."/>
            <person name="Dunand C."/>
            <person name="Henrissat B."/>
            <person name="Grigoriev I.V."/>
            <person name="Hibbett D."/>
            <person name="Nagy L.G."/>
            <person name="Martin F.M."/>
        </authorList>
    </citation>
    <scope>NUCLEOTIDE SEQUENCE</scope>
    <source>
        <strain evidence="14">UP504</strain>
    </source>
</reference>
<evidence type="ECO:0000256" key="13">
    <source>
        <dbReference type="SAM" id="MobiDB-lite"/>
    </source>
</evidence>
<dbReference type="OrthoDB" id="10261039at2759"/>
<comment type="subcellular location">
    <subcellularLocation>
        <location evidence="1 11">Mitochondrion inner membrane</location>
        <topology evidence="1 11">Single-pass membrane protein</topology>
    </subcellularLocation>
</comment>
<dbReference type="PANTHER" id="PTHR15415">
    <property type="entry name" value="MITOFILIN"/>
    <property type="match status" value="1"/>
</dbReference>
<comment type="similarity">
    <text evidence="2 11">Belongs to the MICOS complex subunit Mic60 family.</text>
</comment>
<proteinExistence type="inferred from homology"/>
<evidence type="ECO:0000256" key="11">
    <source>
        <dbReference type="RuleBase" id="RU363000"/>
    </source>
</evidence>
<dbReference type="EMBL" id="MU128959">
    <property type="protein sequence ID" value="KAF9514596.1"/>
    <property type="molecule type" value="Genomic_DNA"/>
</dbReference>
<evidence type="ECO:0000256" key="7">
    <source>
        <dbReference type="ARBA" id="ARBA00023054"/>
    </source>
</evidence>
<dbReference type="Pfam" id="PF09731">
    <property type="entry name" value="Mitofilin"/>
    <property type="match status" value="2"/>
</dbReference>
<evidence type="ECO:0000313" key="14">
    <source>
        <dbReference type="EMBL" id="KAF9514596.1"/>
    </source>
</evidence>
<feature type="compositionally biased region" description="Polar residues" evidence="13">
    <location>
        <begin position="145"/>
        <end position="165"/>
    </location>
</feature>
<dbReference type="GO" id="GO:0042407">
    <property type="term" value="P:cristae formation"/>
    <property type="evidence" value="ECO:0007669"/>
    <property type="project" value="TreeGrafter"/>
</dbReference>
<accession>A0A9P6DTS1</accession>
<evidence type="ECO:0000256" key="1">
    <source>
        <dbReference type="ARBA" id="ARBA00004434"/>
    </source>
</evidence>
<protein>
    <recommendedName>
        <fullName evidence="3 11">MICOS complex subunit MIC60</fullName>
    </recommendedName>
    <alternativeName>
        <fullName evidence="11">Mitofilin</fullName>
    </alternativeName>
</protein>
<dbReference type="Proteomes" id="UP000886523">
    <property type="component" value="Unassembled WGS sequence"/>
</dbReference>
<evidence type="ECO:0000256" key="2">
    <source>
        <dbReference type="ARBA" id="ARBA00010877"/>
    </source>
</evidence>
<dbReference type="InterPro" id="IPR019133">
    <property type="entry name" value="MIC60"/>
</dbReference>
<keyword evidence="9 11" id="KW-0472">Membrane</keyword>